<gene>
    <name evidence="1" type="ORF">CN495_08070</name>
</gene>
<evidence type="ECO:0008006" key="3">
    <source>
        <dbReference type="Google" id="ProtNLM"/>
    </source>
</evidence>
<dbReference type="AlphaFoldDB" id="A0ABD6SGQ2"/>
<dbReference type="Gene3D" id="1.10.8.730">
    <property type="match status" value="1"/>
</dbReference>
<dbReference type="Gene3D" id="3.40.50.300">
    <property type="entry name" value="P-loop containing nucleotide triphosphate hydrolases"/>
    <property type="match status" value="1"/>
</dbReference>
<name>A0ABD6SGQ2_BACTU</name>
<dbReference type="EMBL" id="NTYF01000023">
    <property type="protein sequence ID" value="PER55699.1"/>
    <property type="molecule type" value="Genomic_DNA"/>
</dbReference>
<dbReference type="RefSeq" id="WP_098317040.1">
    <property type="nucleotide sequence ID" value="NZ_NTYF01000023.1"/>
</dbReference>
<dbReference type="InterPro" id="IPR027417">
    <property type="entry name" value="P-loop_NTPase"/>
</dbReference>
<reference evidence="1 2" key="1">
    <citation type="submission" date="2017-09" db="EMBL/GenBank/DDBJ databases">
        <title>Large-scale bioinformatics analysis of Bacillus genomes uncovers conserved roles of natural products in bacterial physiology.</title>
        <authorList>
            <consortium name="Agbiome Team Llc"/>
            <person name="Bleich R.M."/>
            <person name="Kirk G.J."/>
            <person name="Santa Maria K.C."/>
            <person name="Allen S.E."/>
            <person name="Farag S."/>
            <person name="Shank E.A."/>
            <person name="Bowers A."/>
        </authorList>
    </citation>
    <scope>NUCLEOTIDE SEQUENCE [LARGE SCALE GENOMIC DNA]</scope>
    <source>
        <strain evidence="1 2">AFS005140</strain>
    </source>
</reference>
<organism evidence="1 2">
    <name type="scientific">Bacillus thuringiensis</name>
    <dbReference type="NCBI Taxonomy" id="1428"/>
    <lineage>
        <taxon>Bacteria</taxon>
        <taxon>Bacillati</taxon>
        <taxon>Bacillota</taxon>
        <taxon>Bacilli</taxon>
        <taxon>Bacillales</taxon>
        <taxon>Bacillaceae</taxon>
        <taxon>Bacillus</taxon>
        <taxon>Bacillus cereus group</taxon>
    </lineage>
</organism>
<comment type="caution">
    <text evidence="1">The sequence shown here is derived from an EMBL/GenBank/DDBJ whole genome shotgun (WGS) entry which is preliminary data.</text>
</comment>
<protein>
    <recommendedName>
        <fullName evidence="3">AAA-like domain protein</fullName>
    </recommendedName>
</protein>
<evidence type="ECO:0000313" key="2">
    <source>
        <dbReference type="Proteomes" id="UP000219897"/>
    </source>
</evidence>
<proteinExistence type="predicted"/>
<evidence type="ECO:0000313" key="1">
    <source>
        <dbReference type="EMBL" id="PER55699.1"/>
    </source>
</evidence>
<dbReference type="SUPFAM" id="SSF52540">
    <property type="entry name" value="P-loop containing nucleoside triphosphate hydrolases"/>
    <property type="match status" value="1"/>
</dbReference>
<accession>A0ABD6SGQ2</accession>
<dbReference type="Proteomes" id="UP000219897">
    <property type="component" value="Unassembled WGS sequence"/>
</dbReference>
<sequence>MGKGFFKKKIKASDRLEVSENIRRNSKLLGAISLYMRLAVDKITGGGTDVPPRVLSDGEFYYSTNRIFTRNGVKKMFFVRDLAPEMDRGFVTDLREEIAKEVDNYNTTYGTSFHVSVTLLVDGTHYPLDFSNRRTQARWKNFVNQYERVSKEAENRSLKEELNIDKYGEAVVRKVQSFLYLKEARDEQHASFYKTKIIFEIVADNDEILEVAEKKFIAFAYAQRMQYREVFIQTNEYQKAYTPASRPTKSLLRQMNEGDVYADDTITSLTVTTHGKVGDDVGVYHGIDIQSRDVVAFDMYSGDDANNVLLVGGSGEGKSGYAKMLYTFYLIDPLFDTVAFDFEGTEYLPLAHLGDATIIGMGSAEGRYVNTMVIGDFTGDKEIDDELKIYAMETTERVFNLLVDEEVGMSPEELAIFSDAFSEVYADAGVTENPETWEKSKGLTYFHIYAKIVEMSVGKLLSKYEEIHTLEELKRFRAILRPYFEEGGSRKHWFKNPISVPEIVNSKHLVFNFAMGGTDESSVDKKALALRQMFASHLTLLKAKHNKVRGVKTVTFLEELQRYLKQRYSGDIVANFASGGRKLGLVNYFITNAPSAMLISAEAGATELDKNIGTVMSNITMTIIGALYRSDVNELVKYYSLQNSLGYLYELSDVKENNSTDAQLKYCFHVRNRGQSTIVKMMMHPEIADLPLYKTKISEFNPNLRTADFTSGTNVQGKVESAFLQDKEWDKANVTFEDRVQGSDVFKTWKRKAK</sequence>